<dbReference type="EMBL" id="JAKUDN010000002">
    <property type="protein sequence ID" value="MCP8352626.1"/>
    <property type="molecule type" value="Genomic_DNA"/>
</dbReference>
<keyword evidence="15" id="KW-1185">Reference proteome</keyword>
<dbReference type="InterPro" id="IPR018422">
    <property type="entry name" value="Cation/H_exchanger_CPA1"/>
</dbReference>
<comment type="subcellular location">
    <subcellularLocation>
        <location evidence="1">Cell membrane</location>
        <topology evidence="1">Multi-pass membrane protein</topology>
    </subcellularLocation>
</comment>
<feature type="transmembrane region" description="Helical" evidence="12">
    <location>
        <begin position="357"/>
        <end position="378"/>
    </location>
</feature>
<feature type="transmembrane region" description="Helical" evidence="12">
    <location>
        <begin position="320"/>
        <end position="345"/>
    </location>
</feature>
<dbReference type="InterPro" id="IPR006153">
    <property type="entry name" value="Cation/H_exchanger_TM"/>
</dbReference>
<dbReference type="Gene3D" id="6.10.140.1330">
    <property type="match status" value="1"/>
</dbReference>
<keyword evidence="3" id="KW-0813">Transport</keyword>
<keyword evidence="9" id="KW-0406">Ion transport</keyword>
<evidence type="ECO:0000313" key="15">
    <source>
        <dbReference type="Proteomes" id="UP001320768"/>
    </source>
</evidence>
<feature type="transmembrane region" description="Helical" evidence="12">
    <location>
        <begin position="384"/>
        <end position="407"/>
    </location>
</feature>
<feature type="transmembrane region" description="Helical" evidence="12">
    <location>
        <begin position="99"/>
        <end position="121"/>
    </location>
</feature>
<protein>
    <submittedName>
        <fullName evidence="14">Sodium:proton antiporter</fullName>
    </submittedName>
</protein>
<feature type="transmembrane region" description="Helical" evidence="12">
    <location>
        <begin position="6"/>
        <end position="22"/>
    </location>
</feature>
<keyword evidence="6 12" id="KW-0812">Transmembrane</keyword>
<feature type="transmembrane region" description="Helical" evidence="12">
    <location>
        <begin position="133"/>
        <end position="152"/>
    </location>
</feature>
<keyword evidence="11" id="KW-0739">Sodium transport</keyword>
<dbReference type="RefSeq" id="WP_258569731.1">
    <property type="nucleotide sequence ID" value="NZ_JAKUDN010000002.1"/>
</dbReference>
<feature type="transmembrane region" description="Helical" evidence="12">
    <location>
        <begin position="67"/>
        <end position="87"/>
    </location>
</feature>
<reference evidence="14 15" key="1">
    <citation type="journal article" date="2022" name="Nat. Microbiol.">
        <title>The microbiome of a bacterivorous marine choanoflagellate contains a resource-demanding obligate bacterial associate.</title>
        <authorList>
            <person name="Needham D.M."/>
            <person name="Poirier C."/>
            <person name="Bachy C."/>
            <person name="George E.E."/>
            <person name="Wilken S."/>
            <person name="Yung C.C.M."/>
            <person name="Limardo A.J."/>
            <person name="Morando M."/>
            <person name="Sudek L."/>
            <person name="Malmstrom R.R."/>
            <person name="Keeling P.J."/>
            <person name="Santoro A.E."/>
            <person name="Worden A.Z."/>
        </authorList>
    </citation>
    <scope>NUCLEOTIDE SEQUENCE [LARGE SCALE GENOMIC DNA]</scope>
    <source>
        <strain evidence="14 15">Comchoano-2</strain>
    </source>
</reference>
<comment type="caution">
    <text evidence="14">The sequence shown here is derived from an EMBL/GenBank/DDBJ whole genome shotgun (WGS) entry which is preliminary data.</text>
</comment>
<keyword evidence="7 12" id="KW-1133">Transmembrane helix</keyword>
<evidence type="ECO:0000256" key="1">
    <source>
        <dbReference type="ARBA" id="ARBA00004651"/>
    </source>
</evidence>
<dbReference type="Pfam" id="PF00999">
    <property type="entry name" value="Na_H_Exchanger"/>
    <property type="match status" value="1"/>
</dbReference>
<evidence type="ECO:0000256" key="4">
    <source>
        <dbReference type="ARBA" id="ARBA00022449"/>
    </source>
</evidence>
<evidence type="ECO:0000256" key="10">
    <source>
        <dbReference type="ARBA" id="ARBA00023136"/>
    </source>
</evidence>
<evidence type="ECO:0000256" key="3">
    <source>
        <dbReference type="ARBA" id="ARBA00022448"/>
    </source>
</evidence>
<gene>
    <name evidence="14" type="ORF">MKS91_04925</name>
</gene>
<dbReference type="PANTHER" id="PTHR10110:SF195">
    <property type="entry name" value="NA(+)_H(+) ANTIPORTER NHAS2"/>
    <property type="match status" value="1"/>
</dbReference>
<comment type="similarity">
    <text evidence="2">Belongs to the monovalent cation:proton antiporter 1 (CPA1) transporter (TC 2.A.36) family.</text>
</comment>
<keyword evidence="10 12" id="KW-0472">Membrane</keyword>
<evidence type="ECO:0000256" key="7">
    <source>
        <dbReference type="ARBA" id="ARBA00022989"/>
    </source>
</evidence>
<evidence type="ECO:0000256" key="6">
    <source>
        <dbReference type="ARBA" id="ARBA00022692"/>
    </source>
</evidence>
<accession>A0ABT1L6W2</accession>
<keyword evidence="8" id="KW-0915">Sodium</keyword>
<feature type="domain" description="Cation/H+ exchanger transmembrane" evidence="13">
    <location>
        <begin position="15"/>
        <end position="408"/>
    </location>
</feature>
<feature type="transmembrane region" description="Helical" evidence="12">
    <location>
        <begin position="173"/>
        <end position="191"/>
    </location>
</feature>
<proteinExistence type="inferred from homology"/>
<dbReference type="Proteomes" id="UP001320768">
    <property type="component" value="Unassembled WGS sequence"/>
</dbReference>
<keyword evidence="5" id="KW-1003">Cell membrane</keyword>
<evidence type="ECO:0000256" key="12">
    <source>
        <dbReference type="SAM" id="Phobius"/>
    </source>
</evidence>
<evidence type="ECO:0000256" key="8">
    <source>
        <dbReference type="ARBA" id="ARBA00023053"/>
    </source>
</evidence>
<keyword evidence="4" id="KW-0050">Antiport</keyword>
<feature type="transmembrane region" description="Helical" evidence="12">
    <location>
        <begin position="203"/>
        <end position="224"/>
    </location>
</feature>
<organism evidence="14 15">
    <name type="scientific">Candidatus Synchoanobacter obligatus</name>
    <dbReference type="NCBI Taxonomy" id="2919597"/>
    <lineage>
        <taxon>Bacteria</taxon>
        <taxon>Pseudomonadati</taxon>
        <taxon>Pseudomonadota</taxon>
        <taxon>Gammaproteobacteria</taxon>
        <taxon>Candidatus Comchoanobacterales</taxon>
        <taxon>Candidatus Comchoanobacteraceae</taxon>
        <taxon>Candidatus Synchoanobacter</taxon>
    </lineage>
</organism>
<evidence type="ECO:0000313" key="14">
    <source>
        <dbReference type="EMBL" id="MCP8352626.1"/>
    </source>
</evidence>
<evidence type="ECO:0000256" key="5">
    <source>
        <dbReference type="ARBA" id="ARBA00022475"/>
    </source>
</evidence>
<evidence type="ECO:0000259" key="13">
    <source>
        <dbReference type="Pfam" id="PF00999"/>
    </source>
</evidence>
<feature type="transmembrane region" description="Helical" evidence="12">
    <location>
        <begin position="29"/>
        <end position="47"/>
    </location>
</feature>
<evidence type="ECO:0000256" key="11">
    <source>
        <dbReference type="ARBA" id="ARBA00023201"/>
    </source>
</evidence>
<sequence length="410" mass="44572">MNELQIVMVLTSGATLLGYLAARILRIQPTIAILSLSLLVVTAAHALEPIVGHFTLYDHIAQFIESTNFRSILLDAMLPILLFAGATSMNAEYFKKHQLTILSLATLSTICSTFIIGYGFFYAMNAIGVSIPLLHALLFGALISPTDPVAVVGLVKQSNISPDIEAKIAGESLFNDGVGIVIFFALSELAFSSGSQQLTTSSVLAHFFYEAIGGAIIGTITGYLCQQLISHEIDHAHNHILISLFIVTGVYTLTNAIHMSGPIAIVICGLMMAHHTSKSPKDYKPLTYFWESLEEILNMVLYLLIGFEAFLMPFTSLSLMIALSSISLALITRIITINLPMYALSHFQSFEPKTKRILIWGGLRGGLAVALTLSLPEIPHKDIILIATYAVVCFTTIVQGGTISRLLRNN</sequence>
<evidence type="ECO:0000256" key="2">
    <source>
        <dbReference type="ARBA" id="ARBA00007367"/>
    </source>
</evidence>
<evidence type="ECO:0000256" key="9">
    <source>
        <dbReference type="ARBA" id="ARBA00023065"/>
    </source>
</evidence>
<dbReference type="PANTHER" id="PTHR10110">
    <property type="entry name" value="SODIUM/HYDROGEN EXCHANGER"/>
    <property type="match status" value="1"/>
</dbReference>
<name>A0ABT1L6W2_9GAMM</name>